<dbReference type="PROSITE" id="PS51257">
    <property type="entry name" value="PROKAR_LIPOPROTEIN"/>
    <property type="match status" value="1"/>
</dbReference>
<organism evidence="4 5">
    <name type="scientific">Neolewinella aurantiaca</name>
    <dbReference type="NCBI Taxonomy" id="2602767"/>
    <lineage>
        <taxon>Bacteria</taxon>
        <taxon>Pseudomonadati</taxon>
        <taxon>Bacteroidota</taxon>
        <taxon>Saprospiria</taxon>
        <taxon>Saprospirales</taxon>
        <taxon>Lewinellaceae</taxon>
        <taxon>Neolewinella</taxon>
    </lineage>
</organism>
<dbReference type="EMBL" id="VOXD01000024">
    <property type="protein sequence ID" value="TXF88319.1"/>
    <property type="molecule type" value="Genomic_DNA"/>
</dbReference>
<dbReference type="PANTHER" id="PTHR33178:SF10">
    <property type="entry name" value="STRESS-RESPONSE A_B BARREL DOMAIN-CONTAINING PROTEIN"/>
    <property type="match status" value="1"/>
</dbReference>
<reference evidence="4 5" key="1">
    <citation type="submission" date="2019-08" db="EMBL/GenBank/DDBJ databases">
        <title>Lewinella sp. strain SSH13 Genome sequencing and assembly.</title>
        <authorList>
            <person name="Kim I."/>
        </authorList>
    </citation>
    <scope>NUCLEOTIDE SEQUENCE [LARGE SCALE GENOMIC DNA]</scope>
    <source>
        <strain evidence="4 5">SSH13</strain>
    </source>
</reference>
<dbReference type="InterPro" id="IPR013097">
    <property type="entry name" value="Dabb"/>
</dbReference>
<dbReference type="SUPFAM" id="SSF54909">
    <property type="entry name" value="Dimeric alpha+beta barrel"/>
    <property type="match status" value="1"/>
</dbReference>
<gene>
    <name evidence="4" type="ORF">FUA23_15170</name>
</gene>
<evidence type="ECO:0000259" key="3">
    <source>
        <dbReference type="PROSITE" id="PS51502"/>
    </source>
</evidence>
<name>A0A5C7FPG3_9BACT</name>
<evidence type="ECO:0000256" key="1">
    <source>
        <dbReference type="ARBA" id="ARBA00011738"/>
    </source>
</evidence>
<dbReference type="RefSeq" id="WP_147931607.1">
    <property type="nucleotide sequence ID" value="NZ_VOXD01000024.1"/>
</dbReference>
<accession>A0A5C7FPG3</accession>
<comment type="subunit">
    <text evidence="1">Homodimer.</text>
</comment>
<feature type="chain" id="PRO_5022669211" evidence="2">
    <location>
        <begin position="20"/>
        <end position="141"/>
    </location>
</feature>
<evidence type="ECO:0000313" key="4">
    <source>
        <dbReference type="EMBL" id="TXF88319.1"/>
    </source>
</evidence>
<dbReference type="InterPro" id="IPR011008">
    <property type="entry name" value="Dimeric_a/b-barrel"/>
</dbReference>
<protein>
    <submittedName>
        <fullName evidence="4">Dabb family protein</fullName>
    </submittedName>
</protein>
<feature type="domain" description="Stress-response A/B barrel" evidence="3">
    <location>
        <begin position="44"/>
        <end position="138"/>
    </location>
</feature>
<dbReference type="SMART" id="SM00886">
    <property type="entry name" value="Dabb"/>
    <property type="match status" value="1"/>
</dbReference>
<dbReference type="AlphaFoldDB" id="A0A5C7FPG3"/>
<dbReference type="Proteomes" id="UP000321907">
    <property type="component" value="Unassembled WGS sequence"/>
</dbReference>
<comment type="caution">
    <text evidence="4">The sequence shown here is derived from an EMBL/GenBank/DDBJ whole genome shotgun (WGS) entry which is preliminary data.</text>
</comment>
<dbReference type="OrthoDB" id="9816070at2"/>
<sequence>MRYLTLLPFLFLLACSESAPEETTSQITTDLSVDMKANTPDSLLRHAVLFSFNEDSYPAGVQEVEEAFAALPGKIPEIHDYEWGINNSPEGLDKGYTHLFFVTFKSEADRAVYLPHPDHLAFVEVLKPHLKDVLVLDYWTR</sequence>
<dbReference type="PROSITE" id="PS51502">
    <property type="entry name" value="S_R_A_B_BARREL"/>
    <property type="match status" value="1"/>
</dbReference>
<dbReference type="Gene3D" id="3.30.70.100">
    <property type="match status" value="1"/>
</dbReference>
<evidence type="ECO:0000313" key="5">
    <source>
        <dbReference type="Proteomes" id="UP000321907"/>
    </source>
</evidence>
<dbReference type="Pfam" id="PF07876">
    <property type="entry name" value="Dabb"/>
    <property type="match status" value="1"/>
</dbReference>
<keyword evidence="2" id="KW-0732">Signal</keyword>
<keyword evidence="5" id="KW-1185">Reference proteome</keyword>
<evidence type="ECO:0000256" key="2">
    <source>
        <dbReference type="SAM" id="SignalP"/>
    </source>
</evidence>
<dbReference type="PANTHER" id="PTHR33178">
    <property type="match status" value="1"/>
</dbReference>
<proteinExistence type="predicted"/>
<dbReference type="InterPro" id="IPR044662">
    <property type="entry name" value="HS1/DABB1-like"/>
</dbReference>
<feature type="signal peptide" evidence="2">
    <location>
        <begin position="1"/>
        <end position="19"/>
    </location>
</feature>